<dbReference type="Gene3D" id="3.40.390.30">
    <property type="entry name" value="Metalloproteases ('zincins'), catalytic domain"/>
    <property type="match status" value="1"/>
</dbReference>
<evidence type="ECO:0000256" key="6">
    <source>
        <dbReference type="ARBA" id="ARBA00022759"/>
    </source>
</evidence>
<evidence type="ECO:0000256" key="9">
    <source>
        <dbReference type="HAMAP-Rule" id="MF_00009"/>
    </source>
</evidence>
<evidence type="ECO:0000256" key="8">
    <source>
        <dbReference type="ARBA" id="ARBA00022833"/>
    </source>
</evidence>
<keyword evidence="8 9" id="KW-0862">Zinc</keyword>
<comment type="function">
    <text evidence="9">Single strand-specific metallo-endoribonuclease involved in late-stage 70S ribosome quality control and in maturation of the 3' terminus of the 16S rRNA.</text>
</comment>
<evidence type="ECO:0000256" key="5">
    <source>
        <dbReference type="ARBA" id="ARBA00022723"/>
    </source>
</evidence>
<evidence type="ECO:0000256" key="3">
    <source>
        <dbReference type="ARBA" id="ARBA00022552"/>
    </source>
</evidence>
<proteinExistence type="inferred from homology"/>
<dbReference type="PANTHER" id="PTHR46986:SF1">
    <property type="entry name" value="ENDORIBONUCLEASE YBEY, CHLOROPLASTIC"/>
    <property type="match status" value="1"/>
</dbReference>
<keyword evidence="9" id="KW-0963">Cytoplasm</keyword>
<dbReference type="Pfam" id="PF02130">
    <property type="entry name" value="YbeY"/>
    <property type="match status" value="1"/>
</dbReference>
<evidence type="ECO:0000256" key="2">
    <source>
        <dbReference type="ARBA" id="ARBA00022517"/>
    </source>
</evidence>
<comment type="caution">
    <text evidence="10">The sequence shown here is derived from an EMBL/GenBank/DDBJ whole genome shotgun (WGS) entry which is preliminary data.</text>
</comment>
<dbReference type="InterPro" id="IPR002036">
    <property type="entry name" value="YbeY"/>
</dbReference>
<dbReference type="SUPFAM" id="SSF55486">
    <property type="entry name" value="Metalloproteases ('zincins'), catalytic domain"/>
    <property type="match status" value="1"/>
</dbReference>
<dbReference type="GO" id="GO:0006364">
    <property type="term" value="P:rRNA processing"/>
    <property type="evidence" value="ECO:0007669"/>
    <property type="project" value="UniProtKB-UniRule"/>
</dbReference>
<dbReference type="HAMAP" id="MF_00009">
    <property type="entry name" value="Endoribonucl_YbeY"/>
    <property type="match status" value="1"/>
</dbReference>
<feature type="binding site" evidence="9">
    <location>
        <position position="128"/>
    </location>
    <ligand>
        <name>Zn(2+)</name>
        <dbReference type="ChEBI" id="CHEBI:29105"/>
        <note>catalytic</note>
    </ligand>
</feature>
<dbReference type="InterPro" id="IPR023091">
    <property type="entry name" value="MetalPrtase_cat_dom_sf_prd"/>
</dbReference>
<evidence type="ECO:0000313" key="11">
    <source>
        <dbReference type="Proteomes" id="UP000318834"/>
    </source>
</evidence>
<keyword evidence="3 9" id="KW-0698">rRNA processing</keyword>
<keyword evidence="4 9" id="KW-0540">Nuclease</keyword>
<dbReference type="GO" id="GO:0005737">
    <property type="term" value="C:cytoplasm"/>
    <property type="evidence" value="ECO:0007669"/>
    <property type="project" value="UniProtKB-SubCell"/>
</dbReference>
<dbReference type="EC" id="3.1.-.-" evidence="9"/>
<keyword evidence="2 9" id="KW-0690">Ribosome biogenesis</keyword>
<dbReference type="GO" id="GO:0004521">
    <property type="term" value="F:RNA endonuclease activity"/>
    <property type="evidence" value="ECO:0007669"/>
    <property type="project" value="UniProtKB-UniRule"/>
</dbReference>
<dbReference type="Proteomes" id="UP000318834">
    <property type="component" value="Unassembled WGS sequence"/>
</dbReference>
<evidence type="ECO:0000256" key="7">
    <source>
        <dbReference type="ARBA" id="ARBA00022801"/>
    </source>
</evidence>
<keyword evidence="7 9" id="KW-0378">Hydrolase</keyword>
<evidence type="ECO:0000313" key="10">
    <source>
        <dbReference type="EMBL" id="TMI76891.1"/>
    </source>
</evidence>
<dbReference type="PANTHER" id="PTHR46986">
    <property type="entry name" value="ENDORIBONUCLEASE YBEY, CHLOROPLASTIC"/>
    <property type="match status" value="1"/>
</dbReference>
<dbReference type="PROSITE" id="PS01306">
    <property type="entry name" value="UPF0054"/>
    <property type="match status" value="1"/>
</dbReference>
<dbReference type="AlphaFoldDB" id="A0A537IZZ6"/>
<keyword evidence="5 9" id="KW-0479">Metal-binding</keyword>
<comment type="cofactor">
    <cofactor evidence="9">
        <name>Zn(2+)</name>
        <dbReference type="ChEBI" id="CHEBI:29105"/>
    </cofactor>
    <text evidence="9">Binds 1 zinc ion.</text>
</comment>
<organism evidence="10 11">
    <name type="scientific">Candidatus Segetimicrobium genomatis</name>
    <dbReference type="NCBI Taxonomy" id="2569760"/>
    <lineage>
        <taxon>Bacteria</taxon>
        <taxon>Bacillati</taxon>
        <taxon>Candidatus Sysuimicrobiota</taxon>
        <taxon>Candidatus Sysuimicrobiia</taxon>
        <taxon>Candidatus Sysuimicrobiales</taxon>
        <taxon>Candidatus Segetimicrobiaceae</taxon>
        <taxon>Candidatus Segetimicrobium</taxon>
    </lineage>
</organism>
<dbReference type="NCBIfam" id="TIGR00043">
    <property type="entry name" value="rRNA maturation RNase YbeY"/>
    <property type="match status" value="1"/>
</dbReference>
<protein>
    <recommendedName>
        <fullName evidence="9">Endoribonuclease YbeY</fullName>
        <ecNumber evidence="9">3.1.-.-</ecNumber>
    </recommendedName>
</protein>
<dbReference type="GO" id="GO:0008270">
    <property type="term" value="F:zinc ion binding"/>
    <property type="evidence" value="ECO:0007669"/>
    <property type="project" value="UniProtKB-UniRule"/>
</dbReference>
<dbReference type="InterPro" id="IPR020549">
    <property type="entry name" value="YbeY_CS"/>
</dbReference>
<accession>A0A537IZZ6</accession>
<feature type="binding site" evidence="9">
    <location>
        <position position="138"/>
    </location>
    <ligand>
        <name>Zn(2+)</name>
        <dbReference type="ChEBI" id="CHEBI:29105"/>
        <note>catalytic</note>
    </ligand>
</feature>
<name>A0A537IZZ6_9BACT</name>
<gene>
    <name evidence="9 10" type="primary">ybeY</name>
    <name evidence="10" type="ORF">E6H05_02495</name>
</gene>
<dbReference type="EMBL" id="VBAP01000009">
    <property type="protein sequence ID" value="TMI76891.1"/>
    <property type="molecule type" value="Genomic_DNA"/>
</dbReference>
<keyword evidence="6 9" id="KW-0255">Endonuclease</keyword>
<sequence>MRVYVAVRVRRPGITIHRLRRVAGHVLRRQRCAAATDVALALVSDAAIRRLNRRFLGIDRPTDVLSFPANRSRAPLGRSRIRHPGSTILDRARRQYLGDVVISVDRAHVQARSVGHPARTEIALLAVHGLLHLLGYDDRRRADAAKMTRRQHLLAAEAGFEVAG</sequence>
<reference evidence="10 11" key="1">
    <citation type="journal article" date="2019" name="Nat. Microbiol.">
        <title>Mediterranean grassland soil C-N compound turnover is dependent on rainfall and depth, and is mediated by genomically divergent microorganisms.</title>
        <authorList>
            <person name="Diamond S."/>
            <person name="Andeer P.F."/>
            <person name="Li Z."/>
            <person name="Crits-Christoph A."/>
            <person name="Burstein D."/>
            <person name="Anantharaman K."/>
            <person name="Lane K.R."/>
            <person name="Thomas B.C."/>
            <person name="Pan C."/>
            <person name="Northen T.R."/>
            <person name="Banfield J.F."/>
        </authorList>
    </citation>
    <scope>NUCLEOTIDE SEQUENCE [LARGE SCALE GENOMIC DNA]</scope>
    <source>
        <strain evidence="10">NP_8</strain>
    </source>
</reference>
<dbReference type="GO" id="GO:0004222">
    <property type="term" value="F:metalloendopeptidase activity"/>
    <property type="evidence" value="ECO:0007669"/>
    <property type="project" value="InterPro"/>
</dbReference>
<comment type="similarity">
    <text evidence="1 9">Belongs to the endoribonuclease YbeY family.</text>
</comment>
<evidence type="ECO:0000256" key="4">
    <source>
        <dbReference type="ARBA" id="ARBA00022722"/>
    </source>
</evidence>
<feature type="binding site" evidence="9">
    <location>
        <position position="132"/>
    </location>
    <ligand>
        <name>Zn(2+)</name>
        <dbReference type="ChEBI" id="CHEBI:29105"/>
        <note>catalytic</note>
    </ligand>
</feature>
<evidence type="ECO:0000256" key="1">
    <source>
        <dbReference type="ARBA" id="ARBA00010875"/>
    </source>
</evidence>
<comment type="subcellular location">
    <subcellularLocation>
        <location evidence="9">Cytoplasm</location>
    </subcellularLocation>
</comment>